<comment type="caution">
    <text evidence="2">The sequence shown here is derived from an EMBL/GenBank/DDBJ whole genome shotgun (WGS) entry which is preliminary data.</text>
</comment>
<accession>A0A3E0MHS5</accession>
<evidence type="ECO:0000313" key="2">
    <source>
        <dbReference type="EMBL" id="REJ59078.1"/>
    </source>
</evidence>
<gene>
    <name evidence="2" type="ORF">DWQ56_08170</name>
</gene>
<keyword evidence="1" id="KW-0812">Transmembrane</keyword>
<feature type="transmembrane region" description="Helical" evidence="1">
    <location>
        <begin position="40"/>
        <end position="60"/>
    </location>
</feature>
<protein>
    <submittedName>
        <fullName evidence="2">Uncharacterized protein</fullName>
    </submittedName>
</protein>
<keyword evidence="1" id="KW-0472">Membrane</keyword>
<dbReference type="EMBL" id="QQWE01000002">
    <property type="protein sequence ID" value="REJ59078.1"/>
    <property type="molecule type" value="Genomic_DNA"/>
</dbReference>
<proteinExistence type="predicted"/>
<sequence>MKLIGDVSPSLDLFLLLFFWHCLIGAIATVIAINKGYPRLNWLIFGLLGGTFTFFIALFLKKSPKFKG</sequence>
<feature type="transmembrane region" description="Helical" evidence="1">
    <location>
        <begin position="12"/>
        <end position="34"/>
    </location>
</feature>
<name>A0A3E0MHS5_MICAE</name>
<evidence type="ECO:0000256" key="1">
    <source>
        <dbReference type="SAM" id="Phobius"/>
    </source>
</evidence>
<keyword evidence="1" id="KW-1133">Transmembrane helix</keyword>
<organism evidence="2 3">
    <name type="scientific">Microcystis aeruginosa DA14</name>
    <dbReference type="NCBI Taxonomy" id="1987506"/>
    <lineage>
        <taxon>Bacteria</taxon>
        <taxon>Bacillati</taxon>
        <taxon>Cyanobacteriota</taxon>
        <taxon>Cyanophyceae</taxon>
        <taxon>Oscillatoriophycideae</taxon>
        <taxon>Chroococcales</taxon>
        <taxon>Microcystaceae</taxon>
        <taxon>Microcystis</taxon>
    </lineage>
</organism>
<evidence type="ECO:0000313" key="3">
    <source>
        <dbReference type="Proteomes" id="UP000256301"/>
    </source>
</evidence>
<dbReference type="Proteomes" id="UP000256301">
    <property type="component" value="Unassembled WGS sequence"/>
</dbReference>
<dbReference type="AlphaFoldDB" id="A0A3E0MHS5"/>
<reference evidence="2 3" key="1">
    <citation type="submission" date="2017-08" db="EMBL/GenBank/DDBJ databases">
        <title>Functional genomic and metabolic studies of the symbiotic interactions of six Microcystis-dominated communities.</title>
        <authorList>
            <person name="Li Q."/>
            <person name="Lin F."/>
        </authorList>
    </citation>
    <scope>NUCLEOTIDE SEQUENCE [LARGE SCALE GENOMIC DNA]</scope>
    <source>
        <strain evidence="2">DA14</strain>
    </source>
</reference>